<accession>U4LH78</accession>
<organism evidence="1 2">
    <name type="scientific">Pyronema omphalodes (strain CBS 100304)</name>
    <name type="common">Pyronema confluens</name>
    <dbReference type="NCBI Taxonomy" id="1076935"/>
    <lineage>
        <taxon>Eukaryota</taxon>
        <taxon>Fungi</taxon>
        <taxon>Dikarya</taxon>
        <taxon>Ascomycota</taxon>
        <taxon>Pezizomycotina</taxon>
        <taxon>Pezizomycetes</taxon>
        <taxon>Pezizales</taxon>
        <taxon>Pyronemataceae</taxon>
        <taxon>Pyronema</taxon>
    </lineage>
</organism>
<keyword evidence="2" id="KW-1185">Reference proteome</keyword>
<dbReference type="EMBL" id="HF935612">
    <property type="protein sequence ID" value="CCX11377.1"/>
    <property type="molecule type" value="Genomic_DNA"/>
</dbReference>
<gene>
    <name evidence="1" type="ORF">PCON_10971</name>
</gene>
<dbReference type="AlphaFoldDB" id="U4LH78"/>
<dbReference type="Proteomes" id="UP000018144">
    <property type="component" value="Unassembled WGS sequence"/>
</dbReference>
<protein>
    <submittedName>
        <fullName evidence="1">Uncharacterized protein</fullName>
    </submittedName>
</protein>
<reference evidence="1 2" key="1">
    <citation type="journal article" date="2013" name="PLoS Genet.">
        <title>The genome and development-dependent transcriptomes of Pyronema confluens: a window into fungal evolution.</title>
        <authorList>
            <person name="Traeger S."/>
            <person name="Altegoer F."/>
            <person name="Freitag M."/>
            <person name="Gabaldon T."/>
            <person name="Kempken F."/>
            <person name="Kumar A."/>
            <person name="Marcet-Houben M."/>
            <person name="Poggeler S."/>
            <person name="Stajich J.E."/>
            <person name="Nowrousian M."/>
        </authorList>
    </citation>
    <scope>NUCLEOTIDE SEQUENCE [LARGE SCALE GENOMIC DNA]</scope>
    <source>
        <strain evidence="2">CBS 100304</strain>
        <tissue evidence="1">Vegetative mycelium</tissue>
    </source>
</reference>
<evidence type="ECO:0000313" key="2">
    <source>
        <dbReference type="Proteomes" id="UP000018144"/>
    </source>
</evidence>
<proteinExistence type="predicted"/>
<evidence type="ECO:0000313" key="1">
    <source>
        <dbReference type="EMBL" id="CCX11377.1"/>
    </source>
</evidence>
<name>U4LH78_PYROM</name>
<sequence>MEYMVIDSEGDRPRCLIRLCTQNPLMQQYQDMHLPNVLDKFNIISLHIRENRKAQHISNAKKNSLIPLGKRLSNYSVVGNSDHLHLPKLDDAAGRGLDAFGKVAHVSEHRLYQVEGGSDNVCIGVETFNFCYPDAGPGADIEDLGGVAEGC</sequence>